<dbReference type="Pfam" id="PF06738">
    <property type="entry name" value="ThrE"/>
    <property type="match status" value="1"/>
</dbReference>
<feature type="domain" description="Threonine/serine exporter-like N-terminal" evidence="3">
    <location>
        <begin position="19"/>
        <end position="112"/>
    </location>
</feature>
<dbReference type="InterPro" id="IPR010619">
    <property type="entry name" value="ThrE-like_N"/>
</dbReference>
<proteinExistence type="inferred from homology"/>
<evidence type="ECO:0000313" key="4">
    <source>
        <dbReference type="EMBL" id="GMA42294.1"/>
    </source>
</evidence>
<accession>A0ABQ6IWG2</accession>
<organism evidence="4 5">
    <name type="scientific">Mobilicoccus caccae</name>
    <dbReference type="NCBI Taxonomy" id="1859295"/>
    <lineage>
        <taxon>Bacteria</taxon>
        <taxon>Bacillati</taxon>
        <taxon>Actinomycetota</taxon>
        <taxon>Actinomycetes</taxon>
        <taxon>Micrococcales</taxon>
        <taxon>Dermatophilaceae</taxon>
        <taxon>Mobilicoccus</taxon>
    </lineage>
</organism>
<keyword evidence="5" id="KW-1185">Reference proteome</keyword>
<evidence type="ECO:0000256" key="1">
    <source>
        <dbReference type="ARBA" id="ARBA00034125"/>
    </source>
</evidence>
<dbReference type="EMBL" id="BSUO01000001">
    <property type="protein sequence ID" value="GMA42294.1"/>
    <property type="molecule type" value="Genomic_DNA"/>
</dbReference>
<comment type="similarity">
    <text evidence="1">Belongs to the ThrE exporter (TC 2.A.79) family.</text>
</comment>
<evidence type="ECO:0000256" key="2">
    <source>
        <dbReference type="SAM" id="MobiDB-lite"/>
    </source>
</evidence>
<evidence type="ECO:0000313" key="5">
    <source>
        <dbReference type="Proteomes" id="UP001157126"/>
    </source>
</evidence>
<evidence type="ECO:0000259" key="3">
    <source>
        <dbReference type="Pfam" id="PF06738"/>
    </source>
</evidence>
<comment type="caution">
    <text evidence="4">The sequence shown here is derived from an EMBL/GenBank/DDBJ whole genome shotgun (WGS) entry which is preliminary data.</text>
</comment>
<protein>
    <recommendedName>
        <fullName evidence="3">Threonine/serine exporter-like N-terminal domain-containing protein</fullName>
    </recommendedName>
</protein>
<dbReference type="Proteomes" id="UP001157126">
    <property type="component" value="Unassembled WGS sequence"/>
</dbReference>
<gene>
    <name evidence="4" type="ORF">GCM10025883_43390</name>
</gene>
<dbReference type="RefSeq" id="WP_284305733.1">
    <property type="nucleotide sequence ID" value="NZ_BSUO01000001.1"/>
</dbReference>
<reference evidence="5" key="1">
    <citation type="journal article" date="2019" name="Int. J. Syst. Evol. Microbiol.">
        <title>The Global Catalogue of Microorganisms (GCM) 10K type strain sequencing project: providing services to taxonomists for standard genome sequencing and annotation.</title>
        <authorList>
            <consortium name="The Broad Institute Genomics Platform"/>
            <consortium name="The Broad Institute Genome Sequencing Center for Infectious Disease"/>
            <person name="Wu L."/>
            <person name="Ma J."/>
        </authorList>
    </citation>
    <scope>NUCLEOTIDE SEQUENCE [LARGE SCALE GENOMIC DNA]</scope>
    <source>
        <strain evidence="5">NBRC 113072</strain>
    </source>
</reference>
<feature type="region of interest" description="Disordered" evidence="2">
    <location>
        <begin position="128"/>
        <end position="148"/>
    </location>
</feature>
<sequence length="148" mass="15633">MNELDETGTRRLLAYLTAAAVAGGQPVHEVENDIRRLARRLGHPGVQVDASPTGVVLSLGGGTPATFEAVEGALRLDQSADTYALRTDLEAGIITPTETLARLQTLRHTPTATPGAAWRSACCAWPRASRSSCSPPGRACCSPRSRAR</sequence>
<name>A0ABQ6IWG2_9MICO</name>